<proteinExistence type="predicted"/>
<dbReference type="InterPro" id="IPR003741">
    <property type="entry name" value="LUD_dom"/>
</dbReference>
<dbReference type="Proteomes" id="UP000243688">
    <property type="component" value="Unassembled WGS sequence"/>
</dbReference>
<dbReference type="AlphaFoldDB" id="A0A2A6DX79"/>
<dbReference type="SUPFAM" id="SSF100950">
    <property type="entry name" value="NagB/RpiA/CoA transferase-like"/>
    <property type="match status" value="1"/>
</dbReference>
<evidence type="ECO:0000259" key="1">
    <source>
        <dbReference type="Pfam" id="PF02589"/>
    </source>
</evidence>
<feature type="domain" description="LUD" evidence="1">
    <location>
        <begin position="53"/>
        <end position="251"/>
    </location>
</feature>
<dbReference type="Gene3D" id="3.40.50.10420">
    <property type="entry name" value="NagB/RpiA/CoA transferase-like"/>
    <property type="match status" value="1"/>
</dbReference>
<dbReference type="InterPro" id="IPR037171">
    <property type="entry name" value="NagB/RpiA_transferase-like"/>
</dbReference>
<dbReference type="PANTHER" id="PTHR43682:SF1">
    <property type="entry name" value="LACTATE UTILIZATION PROTEIN C"/>
    <property type="match status" value="1"/>
</dbReference>
<organism evidence="2 3">
    <name type="scientific">Candidatus Reconcilbacillus cellulovorans</name>
    <dbReference type="NCBI Taxonomy" id="1906605"/>
    <lineage>
        <taxon>Bacteria</taxon>
        <taxon>Bacillati</taxon>
        <taxon>Bacillota</taxon>
        <taxon>Bacilli</taxon>
        <taxon>Bacillales</taxon>
        <taxon>Paenibacillaceae</taxon>
        <taxon>Candidatus Reconcilbacillus</taxon>
    </lineage>
</organism>
<name>A0A2A6DX79_9BACL</name>
<gene>
    <name evidence="2" type="ORF">BLM47_13085</name>
</gene>
<sequence length="259" mass="28001">MTAGAQYGRDDFLRRIAARLGRSRPLDREPVRDVVGVPEYFARRRADRAELVRRFVGNWEALGGKAFVVPTATAAEEVGRLLAEFVAEHRICRAARWVHPELERLGVDAALAKAGAETVLWAFDPSAEEGTTADEAYPARRRLIEAAESCELGVVCPDVAIADTGTIVLAAGPGRGRSVSLLPGVLFAVLPEERVVLRLGEAFEYFRAAYADSEKRPSSLNLITGPSRSSDIENDLTIGVHGPGVVYAVVVGDSAFRSE</sequence>
<dbReference type="Pfam" id="PF02589">
    <property type="entry name" value="LUD_dom"/>
    <property type="match status" value="1"/>
</dbReference>
<evidence type="ECO:0000313" key="3">
    <source>
        <dbReference type="Proteomes" id="UP000243688"/>
    </source>
</evidence>
<comment type="caution">
    <text evidence="2">The sequence shown here is derived from an EMBL/GenBank/DDBJ whole genome shotgun (WGS) entry which is preliminary data.</text>
</comment>
<evidence type="ECO:0000313" key="2">
    <source>
        <dbReference type="EMBL" id="PDO09343.1"/>
    </source>
</evidence>
<protein>
    <recommendedName>
        <fullName evidence="1">LUD domain-containing protein</fullName>
    </recommendedName>
</protein>
<dbReference type="PANTHER" id="PTHR43682">
    <property type="entry name" value="LACTATE UTILIZATION PROTEIN C"/>
    <property type="match status" value="1"/>
</dbReference>
<dbReference type="InterPro" id="IPR024185">
    <property type="entry name" value="FTHF_cligase-like_sf"/>
</dbReference>
<accession>A0A2A6DX79</accession>
<reference evidence="2 3" key="1">
    <citation type="submission" date="2016-12" db="EMBL/GenBank/DDBJ databases">
        <title>Candidatus Reconcilibacillus cellulovorans genome.</title>
        <authorList>
            <person name="Kolinko S."/>
            <person name="Wu Y.-W."/>
            <person name="Tachea F."/>
            <person name="Denzel E."/>
            <person name="Hiras J."/>
            <person name="Baecker N."/>
            <person name="Chan L.J."/>
            <person name="Eichorst S.A."/>
            <person name="Frey D."/>
            <person name="Adams P.D."/>
            <person name="Pray T."/>
            <person name="Tanjore D."/>
            <person name="Petzold C.J."/>
            <person name="Gladden J.M."/>
            <person name="Simmons B.A."/>
            <person name="Singer S.W."/>
        </authorList>
    </citation>
    <scope>NUCLEOTIDE SEQUENCE [LARGE SCALE GENOMIC DNA]</scope>
    <source>
        <strain evidence="2">JTherm</strain>
    </source>
</reference>
<dbReference type="EMBL" id="MOXJ01000045">
    <property type="protein sequence ID" value="PDO09343.1"/>
    <property type="molecule type" value="Genomic_DNA"/>
</dbReference>